<feature type="signal peptide" evidence="1">
    <location>
        <begin position="1"/>
        <end position="24"/>
    </location>
</feature>
<dbReference type="RefSeq" id="WP_309771895.1">
    <property type="nucleotide sequence ID" value="NZ_JAVIZC010000003.1"/>
</dbReference>
<sequence>MFKQASWIIPALLIAIGCPSLASANDYHRNHSYDRAYSYSQPSVVGGYGLPSYVRGIGTYVGGLTAARFPGNGNYFYAQSGGAYLPDNYRRSTVEPRIIHINQRTFNDSCHYEAGVCVIRP</sequence>
<proteinExistence type="predicted"/>
<protein>
    <submittedName>
        <fullName evidence="2">Uncharacterized protein</fullName>
    </submittedName>
</protein>
<dbReference type="AlphaFoldDB" id="A0AAJ2BGU4"/>
<comment type="caution">
    <text evidence="2">The sequence shown here is derived from an EMBL/GenBank/DDBJ whole genome shotgun (WGS) entry which is preliminary data.</text>
</comment>
<accession>A0AAJ2BGU4</accession>
<dbReference type="EMBL" id="JAVIZC010000003">
    <property type="protein sequence ID" value="MDR6103533.1"/>
    <property type="molecule type" value="Genomic_DNA"/>
</dbReference>
<evidence type="ECO:0000256" key="1">
    <source>
        <dbReference type="SAM" id="SignalP"/>
    </source>
</evidence>
<evidence type="ECO:0000313" key="3">
    <source>
        <dbReference type="Proteomes" id="UP001255601"/>
    </source>
</evidence>
<keyword evidence="1" id="KW-0732">Signal</keyword>
<gene>
    <name evidence="2" type="ORF">QE369_003730</name>
</gene>
<feature type="chain" id="PRO_5042558735" evidence="1">
    <location>
        <begin position="25"/>
        <end position="121"/>
    </location>
</feature>
<reference evidence="2" key="1">
    <citation type="submission" date="2023-08" db="EMBL/GenBank/DDBJ databases">
        <title>Functional and genomic diversity of the sorghum phyllosphere microbiome.</title>
        <authorList>
            <person name="Shade A."/>
        </authorList>
    </citation>
    <scope>NUCLEOTIDE SEQUENCE</scope>
    <source>
        <strain evidence="2">SORGH_AS_0974</strain>
    </source>
</reference>
<name>A0AAJ2BGU4_9HYPH</name>
<organism evidence="2 3">
    <name type="scientific">Agrobacterium larrymoorei</name>
    <dbReference type="NCBI Taxonomy" id="160699"/>
    <lineage>
        <taxon>Bacteria</taxon>
        <taxon>Pseudomonadati</taxon>
        <taxon>Pseudomonadota</taxon>
        <taxon>Alphaproteobacteria</taxon>
        <taxon>Hyphomicrobiales</taxon>
        <taxon>Rhizobiaceae</taxon>
        <taxon>Rhizobium/Agrobacterium group</taxon>
        <taxon>Agrobacterium</taxon>
    </lineage>
</organism>
<evidence type="ECO:0000313" key="2">
    <source>
        <dbReference type="EMBL" id="MDR6103533.1"/>
    </source>
</evidence>
<dbReference type="PROSITE" id="PS51257">
    <property type="entry name" value="PROKAR_LIPOPROTEIN"/>
    <property type="match status" value="1"/>
</dbReference>
<dbReference type="Proteomes" id="UP001255601">
    <property type="component" value="Unassembled WGS sequence"/>
</dbReference>